<dbReference type="Proteomes" id="UP000585665">
    <property type="component" value="Unassembled WGS sequence"/>
</dbReference>
<name>A0A850P8Q2_9PROT</name>
<reference evidence="2 3" key="1">
    <citation type="submission" date="2020-06" db="EMBL/GenBank/DDBJ databases">
        <title>Description of novel acetic acid bacteria.</title>
        <authorList>
            <person name="Sombolestani A."/>
        </authorList>
    </citation>
    <scope>NUCLEOTIDE SEQUENCE [LARGE SCALE GENOMIC DNA]</scope>
    <source>
        <strain evidence="2 3">LMG 27010</strain>
    </source>
</reference>
<organism evidence="2 3">
    <name type="scientific">Ameyamaea chiangmaiensis</name>
    <dbReference type="NCBI Taxonomy" id="442969"/>
    <lineage>
        <taxon>Bacteria</taxon>
        <taxon>Pseudomonadati</taxon>
        <taxon>Pseudomonadota</taxon>
        <taxon>Alphaproteobacteria</taxon>
        <taxon>Acetobacterales</taxon>
        <taxon>Acetobacteraceae</taxon>
        <taxon>Ameyamaea</taxon>
    </lineage>
</organism>
<evidence type="ECO:0000313" key="3">
    <source>
        <dbReference type="Proteomes" id="UP000585665"/>
    </source>
</evidence>
<dbReference type="AlphaFoldDB" id="A0A850P8Q2"/>
<dbReference type="RefSeq" id="WP_176612372.1">
    <property type="nucleotide sequence ID" value="NZ_JABXXR010000007.1"/>
</dbReference>
<dbReference type="EMBL" id="JABXXR010000007">
    <property type="protein sequence ID" value="NVN39353.1"/>
    <property type="molecule type" value="Genomic_DNA"/>
</dbReference>
<feature type="region of interest" description="Disordered" evidence="1">
    <location>
        <begin position="1"/>
        <end position="25"/>
    </location>
</feature>
<sequence length="79" mass="8884">MTRTSQSRLHAGKRGAAQRKARRQGYSYAGDIRDSGIRADLVLLFISWMNIDQSRKFPRLTAAFLHGVQDWARKHGGAA</sequence>
<feature type="compositionally biased region" description="Basic residues" evidence="1">
    <location>
        <begin position="10"/>
        <end position="23"/>
    </location>
</feature>
<proteinExistence type="predicted"/>
<gene>
    <name evidence="2" type="ORF">HUK82_02070</name>
</gene>
<keyword evidence="3" id="KW-1185">Reference proteome</keyword>
<protein>
    <submittedName>
        <fullName evidence="2">Uncharacterized protein</fullName>
    </submittedName>
</protein>
<comment type="caution">
    <text evidence="2">The sequence shown here is derived from an EMBL/GenBank/DDBJ whole genome shotgun (WGS) entry which is preliminary data.</text>
</comment>
<evidence type="ECO:0000256" key="1">
    <source>
        <dbReference type="SAM" id="MobiDB-lite"/>
    </source>
</evidence>
<evidence type="ECO:0000313" key="2">
    <source>
        <dbReference type="EMBL" id="NVN39353.1"/>
    </source>
</evidence>
<accession>A0A850P8Q2</accession>